<name>A0ACC1QDX2_9HYPO</name>
<keyword evidence="2" id="KW-1185">Reference proteome</keyword>
<gene>
    <name evidence="1" type="ORF">NLG97_g10176</name>
</gene>
<evidence type="ECO:0000313" key="1">
    <source>
        <dbReference type="EMBL" id="KAJ3473697.1"/>
    </source>
</evidence>
<protein>
    <submittedName>
        <fullName evidence="1">Uncharacterized protein</fullName>
    </submittedName>
</protein>
<dbReference type="Proteomes" id="UP001148737">
    <property type="component" value="Unassembled WGS sequence"/>
</dbReference>
<organism evidence="1 2">
    <name type="scientific">Lecanicillium saksenae</name>
    <dbReference type="NCBI Taxonomy" id="468837"/>
    <lineage>
        <taxon>Eukaryota</taxon>
        <taxon>Fungi</taxon>
        <taxon>Dikarya</taxon>
        <taxon>Ascomycota</taxon>
        <taxon>Pezizomycotina</taxon>
        <taxon>Sordariomycetes</taxon>
        <taxon>Hypocreomycetidae</taxon>
        <taxon>Hypocreales</taxon>
        <taxon>Cordycipitaceae</taxon>
        <taxon>Lecanicillium</taxon>
    </lineage>
</organism>
<proteinExistence type="predicted"/>
<dbReference type="EMBL" id="JANAKD010002405">
    <property type="protein sequence ID" value="KAJ3473697.1"/>
    <property type="molecule type" value="Genomic_DNA"/>
</dbReference>
<sequence length="196" mass="21058">MGLWSETATILPGRAEVQPPTKEQQKQKQPQEQEQEQEQDLQQQEQPAISAISAIGAISAPPPPPPPPQQLGSESERPQLLRRPSNWSIDTDPFDMPSLNGFAAAAADGIVVAAGPEQTNGTHAETNGNGIAHRPKTPTTSAMALTEYSVCPSPPSETAQARIKQIVPDEFLLPDGYPDSCWNLNPPLTDFSSTFA</sequence>
<evidence type="ECO:0000313" key="2">
    <source>
        <dbReference type="Proteomes" id="UP001148737"/>
    </source>
</evidence>
<comment type="caution">
    <text evidence="1">The sequence shown here is derived from an EMBL/GenBank/DDBJ whole genome shotgun (WGS) entry which is preliminary data.</text>
</comment>
<reference evidence="1" key="1">
    <citation type="submission" date="2022-07" db="EMBL/GenBank/DDBJ databases">
        <title>Genome Sequence of Lecanicillium saksenae.</title>
        <authorList>
            <person name="Buettner E."/>
        </authorList>
    </citation>
    <scope>NUCLEOTIDE SEQUENCE</scope>
    <source>
        <strain evidence="1">VT-O1</strain>
    </source>
</reference>
<accession>A0ACC1QDX2</accession>